<dbReference type="Proteomes" id="UP000677054">
    <property type="component" value="Unassembled WGS sequence"/>
</dbReference>
<dbReference type="EMBL" id="CAJPEV010000343">
    <property type="protein sequence ID" value="CAG0884232.1"/>
    <property type="molecule type" value="Genomic_DNA"/>
</dbReference>
<dbReference type="PANTHER" id="PTHR11215:SF1">
    <property type="entry name" value="MYG1 EXONUCLEASE"/>
    <property type="match status" value="1"/>
</dbReference>
<dbReference type="AlphaFoldDB" id="A0A7R8X2S0"/>
<organism evidence="2">
    <name type="scientific">Darwinula stevensoni</name>
    <dbReference type="NCBI Taxonomy" id="69355"/>
    <lineage>
        <taxon>Eukaryota</taxon>
        <taxon>Metazoa</taxon>
        <taxon>Ecdysozoa</taxon>
        <taxon>Arthropoda</taxon>
        <taxon>Crustacea</taxon>
        <taxon>Oligostraca</taxon>
        <taxon>Ostracoda</taxon>
        <taxon>Podocopa</taxon>
        <taxon>Podocopida</taxon>
        <taxon>Darwinulocopina</taxon>
        <taxon>Darwinuloidea</taxon>
        <taxon>Darwinulidae</taxon>
        <taxon>Darwinula</taxon>
    </lineage>
</organism>
<dbReference type="PANTHER" id="PTHR11215">
    <property type="entry name" value="METAL DEPENDENT HYDROLASE - RELATED"/>
    <property type="match status" value="1"/>
</dbReference>
<dbReference type="EMBL" id="LR899860">
    <property type="protein sequence ID" value="CAD7242958.1"/>
    <property type="molecule type" value="Genomic_DNA"/>
</dbReference>
<gene>
    <name evidence="2" type="ORF">DSTB1V02_LOCUS2898</name>
</gene>
<dbReference type="OrthoDB" id="10265310at2759"/>
<evidence type="ECO:0000313" key="3">
    <source>
        <dbReference type="Proteomes" id="UP000677054"/>
    </source>
</evidence>
<evidence type="ECO:0000256" key="1">
    <source>
        <dbReference type="ARBA" id="ARBA00010105"/>
    </source>
</evidence>
<dbReference type="InterPro" id="IPR003226">
    <property type="entry name" value="MYG1_exonuclease"/>
</dbReference>
<protein>
    <submittedName>
        <fullName evidence="2">Uncharacterized protein</fullName>
    </submittedName>
</protein>
<feature type="non-terminal residue" evidence="2">
    <location>
        <position position="738"/>
    </location>
</feature>
<name>A0A7R8X2S0_9CRUS</name>
<accession>A0A7R8X2S0</accession>
<comment type="similarity">
    <text evidence="1">Belongs to the MYG1 family.</text>
</comment>
<evidence type="ECO:0000313" key="2">
    <source>
        <dbReference type="EMBL" id="CAD7242958.1"/>
    </source>
</evidence>
<dbReference type="GO" id="GO:0005634">
    <property type="term" value="C:nucleus"/>
    <property type="evidence" value="ECO:0007669"/>
    <property type="project" value="TreeGrafter"/>
</dbReference>
<keyword evidence="3" id="KW-1185">Reference proteome</keyword>
<dbReference type="GO" id="GO:0005737">
    <property type="term" value="C:cytoplasm"/>
    <property type="evidence" value="ECO:0007669"/>
    <property type="project" value="TreeGrafter"/>
</dbReference>
<proteinExistence type="inferred from homology"/>
<reference evidence="2" key="1">
    <citation type="submission" date="2020-11" db="EMBL/GenBank/DDBJ databases">
        <authorList>
            <person name="Tran Van P."/>
        </authorList>
    </citation>
    <scope>NUCLEOTIDE SEQUENCE</scope>
</reference>
<sequence>QCTGSGKSGIPAPQVLHLLYPKWKRTPLNLYFFFRDSDMVERKQKSTTRSTMMSQAPERTIKEKIGMHDDGIIGCDQVLACFMLKQLPEYKEAKIISYDYNMTIISLETLFNAEREMKAFFPHATFLWTLVGYTTMLVGDTITTMSEPVVNVDMIERLSTVLPAKKWTTRFSTSELVFKHFGHRIISVVLECPLEEPKVETIFKVVYEYFIEEISALNGHGDRICELRITTNLGSRIRRLNPPWTAKQVSNEELFLEAMEIAGREFMERIRYYGEVWWPARDILLKAVETRFQVSKLCDPSRIRICPVSRWLAQVDESGAILELPHGGIPWRKHLLFFETNGILLQHQVFFVIFKNLRFLFSNQENSSDENNSGTWMIQAVLSSREVLLPAAWRGVQNPELEEKSRLPGIRWVDKNGNFGWHDTREGAISMARHTIAHSQSRVLLLQALGKRFLVDKSGQIVEISSGFYQSIKYLFHFENKKVLPKYEVILPAFGKVPLLPKAELEKHAGLDGIIFVHASGYLGGHEARDGVIRMAKKSIAAFQPRVSLLKAMYKRFLVDGSGHILVLTSAWSNWEKHFFHLEAQGVMPKNEVFFIIFNEGDISNTWKVQAVPISLGSTIVRQEKFSTFLNQAVPLHAEWRGLQNPELERKSGLPGIRYVYCSGYLGGHQTQDGAISMARKSLADSLKRVLLLKAVNSRFKWGLLEITADTLQQVKESFLASVDICFRLQGMQFEHLL</sequence>
<dbReference type="Pfam" id="PF03690">
    <property type="entry name" value="MYG1_exonuc"/>
    <property type="match status" value="3"/>
</dbReference>